<feature type="compositionally biased region" description="Polar residues" evidence="1">
    <location>
        <begin position="40"/>
        <end position="50"/>
    </location>
</feature>
<keyword evidence="3" id="KW-1185">Reference proteome</keyword>
<dbReference type="GO" id="GO:0106300">
    <property type="term" value="P:protein-DNA covalent cross-linking repair"/>
    <property type="evidence" value="ECO:0007669"/>
    <property type="project" value="InterPro"/>
</dbReference>
<accession>A0A670IYJ5</accession>
<dbReference type="OMA" id="ACLNIYA"/>
<organism evidence="2 3">
    <name type="scientific">Podarcis muralis</name>
    <name type="common">Wall lizard</name>
    <name type="synonym">Lacerta muralis</name>
    <dbReference type="NCBI Taxonomy" id="64176"/>
    <lineage>
        <taxon>Eukaryota</taxon>
        <taxon>Metazoa</taxon>
        <taxon>Chordata</taxon>
        <taxon>Craniata</taxon>
        <taxon>Vertebrata</taxon>
        <taxon>Euteleostomi</taxon>
        <taxon>Lepidosauria</taxon>
        <taxon>Squamata</taxon>
        <taxon>Bifurcata</taxon>
        <taxon>Unidentata</taxon>
        <taxon>Episquamata</taxon>
        <taxon>Laterata</taxon>
        <taxon>Lacertibaenia</taxon>
        <taxon>Lacertidae</taxon>
        <taxon>Podarcis</taxon>
    </lineage>
</organism>
<evidence type="ECO:0000256" key="1">
    <source>
        <dbReference type="SAM" id="MobiDB-lite"/>
    </source>
</evidence>
<name>A0A670IYJ5_PODMU</name>
<reference evidence="2" key="2">
    <citation type="submission" date="2025-08" db="UniProtKB">
        <authorList>
            <consortium name="Ensembl"/>
        </authorList>
    </citation>
    <scope>IDENTIFICATION</scope>
</reference>
<feature type="region of interest" description="Disordered" evidence="1">
    <location>
        <begin position="31"/>
        <end position="50"/>
    </location>
</feature>
<reference evidence="2" key="3">
    <citation type="submission" date="2025-09" db="UniProtKB">
        <authorList>
            <consortium name="Ensembl"/>
        </authorList>
    </citation>
    <scope>IDENTIFICATION</scope>
</reference>
<evidence type="ECO:0000313" key="2">
    <source>
        <dbReference type="Ensembl" id="ENSPMRP00000016459.1"/>
    </source>
</evidence>
<dbReference type="GeneTree" id="ENSGT00960000191303"/>
<dbReference type="Gene3D" id="3.90.1680.10">
    <property type="entry name" value="SOS response associated peptidase-like"/>
    <property type="match status" value="1"/>
</dbReference>
<dbReference type="InterPro" id="IPR036590">
    <property type="entry name" value="SRAP-like"/>
</dbReference>
<dbReference type="AlphaFoldDB" id="A0A670IYJ5"/>
<dbReference type="Ensembl" id="ENSPMRT00000017558.1">
    <property type="protein sequence ID" value="ENSPMRP00000016459.1"/>
    <property type="gene ID" value="ENSPMRG00000010983.1"/>
</dbReference>
<dbReference type="Proteomes" id="UP000472272">
    <property type="component" value="Chromosome 2"/>
</dbReference>
<evidence type="ECO:0000313" key="3">
    <source>
        <dbReference type="Proteomes" id="UP000472272"/>
    </source>
</evidence>
<dbReference type="GO" id="GO:0003697">
    <property type="term" value="F:single-stranded DNA binding"/>
    <property type="evidence" value="ECO:0007669"/>
    <property type="project" value="InterPro"/>
</dbReference>
<reference evidence="2 3" key="1">
    <citation type="journal article" date="2019" name="Proc. Natl. Acad. Sci. U.S.A.">
        <title>Regulatory changes in pterin and carotenoid genes underlie balanced color polymorphisms in the wall lizard.</title>
        <authorList>
            <person name="Andrade P."/>
            <person name="Pinho C."/>
            <person name="Perez I de Lanuza G."/>
            <person name="Afonso S."/>
            <person name="Brejcha J."/>
            <person name="Rubin C.J."/>
            <person name="Wallerman O."/>
            <person name="Pereira P."/>
            <person name="Sabatino S.J."/>
            <person name="Bellati A."/>
            <person name="Pellitteri-Rosa D."/>
            <person name="Bosakova Z."/>
            <person name="Bunikis I."/>
            <person name="Carretero M.A."/>
            <person name="Feiner N."/>
            <person name="Marsik P."/>
            <person name="Pauperio F."/>
            <person name="Salvi D."/>
            <person name="Soler L."/>
            <person name="While G.M."/>
            <person name="Uller T."/>
            <person name="Font E."/>
            <person name="Andersson L."/>
            <person name="Carneiro M."/>
        </authorList>
    </citation>
    <scope>NUCLEOTIDE SEQUENCE</scope>
</reference>
<sequence length="87" mass="9916">MCGRTAVVLGADRIRRACEYRDNQGKRRCPEWKNADKYSPSYNKSPQSNSPVLLSRQHFEKVNPPNIRFVLNITFWSATVTSIGALC</sequence>
<protein>
    <submittedName>
        <fullName evidence="2">Uncharacterized protein</fullName>
    </submittedName>
</protein>
<proteinExistence type="predicted"/>